<dbReference type="AlphaFoldDB" id="A0AAW3WUV9"/>
<sequence>MDITLAFKKLSLINGDEITLSIAHSTMQKMILRLIDAGYLTPEELADYIIAQLKNCDQQSLEHVLPESVMNKLTKSYESVKNGENHV</sequence>
<name>A0AAW3WUV9_SERFO</name>
<accession>A0AAW3WUV9</accession>
<dbReference type="Proteomes" id="UP000659084">
    <property type="component" value="Unassembled WGS sequence"/>
</dbReference>
<dbReference type="EMBL" id="JACNYO010000022">
    <property type="protein sequence ID" value="MBC3214271.1"/>
    <property type="molecule type" value="Genomic_DNA"/>
</dbReference>
<proteinExistence type="predicted"/>
<evidence type="ECO:0000313" key="1">
    <source>
        <dbReference type="EMBL" id="MBC3214271.1"/>
    </source>
</evidence>
<dbReference type="RefSeq" id="WP_179252725.1">
    <property type="nucleotide sequence ID" value="NZ_JACBIV010000009.1"/>
</dbReference>
<evidence type="ECO:0000313" key="2">
    <source>
        <dbReference type="Proteomes" id="UP000659084"/>
    </source>
</evidence>
<comment type="caution">
    <text evidence="1">The sequence shown here is derived from an EMBL/GenBank/DDBJ whole genome shotgun (WGS) entry which is preliminary data.</text>
</comment>
<gene>
    <name evidence="1" type="ORF">H8J20_19200</name>
</gene>
<protein>
    <submittedName>
        <fullName evidence="1">Uncharacterized protein</fullName>
    </submittedName>
</protein>
<reference evidence="1" key="1">
    <citation type="submission" date="2020-08" db="EMBL/GenBank/DDBJ databases">
        <title>Food and environmental bacterial isolates.</title>
        <authorList>
            <person name="Richter L."/>
            <person name="Du Plessis E.M."/>
            <person name="Duvenage S."/>
            <person name="Allam M."/>
            <person name="Korsten L."/>
        </authorList>
    </citation>
    <scope>NUCLEOTIDE SEQUENCE</scope>
    <source>
        <strain evidence="1">UPMP2127</strain>
    </source>
</reference>
<organism evidence="1 2">
    <name type="scientific">Serratia fonticola</name>
    <dbReference type="NCBI Taxonomy" id="47917"/>
    <lineage>
        <taxon>Bacteria</taxon>
        <taxon>Pseudomonadati</taxon>
        <taxon>Pseudomonadota</taxon>
        <taxon>Gammaproteobacteria</taxon>
        <taxon>Enterobacterales</taxon>
        <taxon>Yersiniaceae</taxon>
        <taxon>Serratia</taxon>
    </lineage>
</organism>